<keyword evidence="4" id="KW-1185">Reference proteome</keyword>
<organism evidence="3 4">
    <name type="scientific">Pyrinomonas methylaliphatogenes</name>
    <dbReference type="NCBI Taxonomy" id="454194"/>
    <lineage>
        <taxon>Bacteria</taxon>
        <taxon>Pseudomonadati</taxon>
        <taxon>Acidobacteriota</taxon>
        <taxon>Blastocatellia</taxon>
        <taxon>Blastocatellales</taxon>
        <taxon>Pyrinomonadaceae</taxon>
        <taxon>Pyrinomonas</taxon>
    </lineage>
</organism>
<dbReference type="RefSeq" id="WP_041978212.1">
    <property type="nucleotide sequence ID" value="NZ_CBXV010000008.1"/>
</dbReference>
<evidence type="ECO:0000313" key="4">
    <source>
        <dbReference type="Proteomes" id="UP000031518"/>
    </source>
</evidence>
<gene>
    <name evidence="3" type="ORF">PYK22_02800</name>
</gene>
<dbReference type="Proteomes" id="UP000031518">
    <property type="component" value="Unassembled WGS sequence"/>
</dbReference>
<dbReference type="InterPro" id="IPR032710">
    <property type="entry name" value="NTF2-like_dom_sf"/>
</dbReference>
<dbReference type="InterPro" id="IPR023393">
    <property type="entry name" value="START-like_dom_sf"/>
</dbReference>
<dbReference type="Gene3D" id="3.30.530.20">
    <property type="match status" value="1"/>
</dbReference>
<evidence type="ECO:0000313" key="3">
    <source>
        <dbReference type="EMBL" id="CDM66766.1"/>
    </source>
</evidence>
<dbReference type="Gene3D" id="3.10.450.50">
    <property type="match status" value="1"/>
</dbReference>
<reference evidence="3 4" key="1">
    <citation type="submission" date="2013-12" db="EMBL/GenBank/DDBJ databases">
        <authorList>
            <person name="Stott M."/>
        </authorList>
    </citation>
    <scope>NUCLEOTIDE SEQUENCE [LARGE SCALE GENOMIC DNA]</scope>
    <source>
        <strain evidence="3 4">K22</strain>
    </source>
</reference>
<dbReference type="Pfam" id="PF10604">
    <property type="entry name" value="Polyketide_cyc2"/>
    <property type="match status" value="1"/>
</dbReference>
<accession>A0A0B6X0A5</accession>
<keyword evidence="2" id="KW-0472">Membrane</keyword>
<dbReference type="SUPFAM" id="SSF54427">
    <property type="entry name" value="NTF2-like"/>
    <property type="match status" value="1"/>
</dbReference>
<dbReference type="InterPro" id="IPR019587">
    <property type="entry name" value="Polyketide_cyclase/dehydratase"/>
</dbReference>
<dbReference type="SUPFAM" id="SSF55961">
    <property type="entry name" value="Bet v1-like"/>
    <property type="match status" value="1"/>
</dbReference>
<feature type="transmembrane region" description="Helical" evidence="2">
    <location>
        <begin position="250"/>
        <end position="271"/>
    </location>
</feature>
<proteinExistence type="predicted"/>
<dbReference type="EMBL" id="CBXV010000008">
    <property type="protein sequence ID" value="CDM66766.1"/>
    <property type="molecule type" value="Genomic_DNA"/>
</dbReference>
<keyword evidence="2" id="KW-1133">Transmembrane helix</keyword>
<evidence type="ECO:0000256" key="1">
    <source>
        <dbReference type="SAM" id="MobiDB-lite"/>
    </source>
</evidence>
<reference evidence="3 4" key="2">
    <citation type="submission" date="2015-01" db="EMBL/GenBank/DDBJ databases">
        <title>Complete genome sequence of Pyrinomonas methylaliphatogenes type strain K22T.</title>
        <authorList>
            <person name="Lee K.C.Y."/>
            <person name="Power J.F."/>
            <person name="Dunfield P.F."/>
            <person name="Morgan X.C."/>
            <person name="Huttenhower C."/>
            <person name="Stott M.B."/>
        </authorList>
    </citation>
    <scope>NUCLEOTIDE SEQUENCE [LARGE SCALE GENOMIC DNA]</scope>
    <source>
        <strain evidence="3 4">K22</strain>
    </source>
</reference>
<name>A0A0B6X0A5_9BACT</name>
<dbReference type="OrthoDB" id="1524368at2"/>
<feature type="region of interest" description="Disordered" evidence="1">
    <location>
        <begin position="282"/>
        <end position="304"/>
    </location>
</feature>
<sequence length="428" mass="47623">MEKYERHIKIDATPEQVFARLSDFTLVPQWMAFVINVLPMDERHCFWLTEAAEETSGRWVAEVLECTPPRCFKYLLNEGRVRGLVETTIEEDVDGGCKLWFSISDRSPVTWQGAPCPVIIFGEDPASGLAKSLGLLKDLIERAGEGSKLDSRVAAGEGEVSDELNLSDLSSSTQTTSHPLKVNDGPDLSDLTPFERRVADRLLDFGGPSELSSAEAQIVFDEVSDSSSGRALRETQLAVRRGHGRAGRFSWGYLFIFVSIAFSSGVFVWSMKQSELTRGAQKRAESKASAEQPTAVERTMQAGPGAAADSIGELKKRLSEWAEAINEGDLKGLMRFYAPVLERYYLQKNFPRAGVLADKARYGIGEGRVRLQISDPKIDLSPDGLRATVTFRKGADLERQRGVTLQQLIWERGDDWQIVSERDLSIRR</sequence>
<evidence type="ECO:0000256" key="2">
    <source>
        <dbReference type="SAM" id="Phobius"/>
    </source>
</evidence>
<keyword evidence="2" id="KW-0812">Transmembrane</keyword>
<dbReference type="AlphaFoldDB" id="A0A0B6X0A5"/>
<feature type="compositionally biased region" description="Low complexity" evidence="1">
    <location>
        <begin position="163"/>
        <end position="177"/>
    </location>
</feature>
<protein>
    <submittedName>
        <fullName evidence="3">Polyketide cyclase / dehydrase and lipid transport</fullName>
    </submittedName>
</protein>
<feature type="region of interest" description="Disordered" evidence="1">
    <location>
        <begin position="150"/>
        <end position="186"/>
    </location>
</feature>
<dbReference type="CDD" id="cd07812">
    <property type="entry name" value="SRPBCC"/>
    <property type="match status" value="1"/>
</dbReference>